<organism evidence="1 2">
    <name type="scientific">Zingiber officinale</name>
    <name type="common">Ginger</name>
    <name type="synonym">Amomum zingiber</name>
    <dbReference type="NCBI Taxonomy" id="94328"/>
    <lineage>
        <taxon>Eukaryota</taxon>
        <taxon>Viridiplantae</taxon>
        <taxon>Streptophyta</taxon>
        <taxon>Embryophyta</taxon>
        <taxon>Tracheophyta</taxon>
        <taxon>Spermatophyta</taxon>
        <taxon>Magnoliopsida</taxon>
        <taxon>Liliopsida</taxon>
        <taxon>Zingiberales</taxon>
        <taxon>Zingiberaceae</taxon>
        <taxon>Zingiber</taxon>
    </lineage>
</organism>
<reference evidence="1 2" key="1">
    <citation type="submission" date="2020-08" db="EMBL/GenBank/DDBJ databases">
        <title>Plant Genome Project.</title>
        <authorList>
            <person name="Zhang R.-G."/>
        </authorList>
    </citation>
    <scope>NUCLEOTIDE SEQUENCE [LARGE SCALE GENOMIC DNA]</scope>
    <source>
        <tissue evidence="1">Rhizome</tissue>
    </source>
</reference>
<sequence length="100" mass="11517">MLYRGMVALLTSVSGQNNKEDCVDTSMPELDASTLRLEETKRARELLSSRLFFFFQILGATTTCYVALHPNLRSVIGKYFDEELSRKLWYLSEKMVKANE</sequence>
<comment type="caution">
    <text evidence="1">The sequence shown here is derived from an EMBL/GenBank/DDBJ whole genome shotgun (WGS) entry which is preliminary data.</text>
</comment>
<evidence type="ECO:0000313" key="1">
    <source>
        <dbReference type="EMBL" id="KAG6489719.1"/>
    </source>
</evidence>
<dbReference type="AlphaFoldDB" id="A0A8J5FLB0"/>
<keyword evidence="2" id="KW-1185">Reference proteome</keyword>
<proteinExistence type="predicted"/>
<accession>A0A8J5FLB0</accession>
<dbReference type="Proteomes" id="UP000734854">
    <property type="component" value="Unassembled WGS sequence"/>
</dbReference>
<name>A0A8J5FLB0_ZINOF</name>
<gene>
    <name evidence="1" type="ORF">ZIOFF_050996</name>
</gene>
<evidence type="ECO:0000313" key="2">
    <source>
        <dbReference type="Proteomes" id="UP000734854"/>
    </source>
</evidence>
<dbReference type="EMBL" id="JACMSC010000014">
    <property type="protein sequence ID" value="KAG6489719.1"/>
    <property type="molecule type" value="Genomic_DNA"/>
</dbReference>
<protein>
    <submittedName>
        <fullName evidence="1">Uncharacterized protein</fullName>
    </submittedName>
</protein>